<evidence type="ECO:0000313" key="3">
    <source>
        <dbReference type="Proteomes" id="UP000813463"/>
    </source>
</evidence>
<dbReference type="Pfam" id="PF03732">
    <property type="entry name" value="Retrotrans_gag"/>
    <property type="match status" value="1"/>
</dbReference>
<sequence>MTIPVPKQMREASLCKGFGSTLVGPALKWLTSLPNGCITSFAHLDNMFNQQFASSRCLEKKTSDLYRIIQRPDEPLKDYIARFIREKVTVPECDVPTAIEAFRQGLYGETDLWRDLIKYPCKTFEDAQAKAMAQVRLEETLYSRKGGNDYSKTERRLPYPKRSNDRPAPYSRPQHMGKAVQWPSKSSKPESKKDPSKWCDFHADIGHTTNDCVVLRREVAYLLRNGQLKDVMSDKARGVIKKNNSNSPSRPPPPPPHTKTRHARENEIDRPARAVAAKHLTPISFDESDAGEISDKHHDGLVISIPVENCMIKRVLVDNGSSTNVMMLDALKEMGLNPDTDVIKKSTVLIGFSGEAKTTFGEVTLPVYAQGINQQSSSEPVGYNEPKSEQLDEIILDPAKPDQVVLIGCDVLDNIRSELVAFLKANADCFAWSHEDMPGISPDVITHKLSVDPNHKPVKQKRRKFAPERNQIINDEVQQLLDTGKIRQVKYPDLLANVVVVEEEREVDMRCSHSWTRSVGTTKF</sequence>
<reference evidence="4" key="2">
    <citation type="submission" date="2025-08" db="UniProtKB">
        <authorList>
            <consortium name="RefSeq"/>
        </authorList>
    </citation>
    <scope>IDENTIFICATION</scope>
    <source>
        <tissue evidence="4">Leaf</tissue>
    </source>
</reference>
<dbReference type="InterPro" id="IPR043502">
    <property type="entry name" value="DNA/RNA_pol_sf"/>
</dbReference>
<evidence type="ECO:0000256" key="1">
    <source>
        <dbReference type="SAM" id="MobiDB-lite"/>
    </source>
</evidence>
<keyword evidence="3" id="KW-1185">Reference proteome</keyword>
<dbReference type="InterPro" id="IPR005162">
    <property type="entry name" value="Retrotrans_gag_dom"/>
</dbReference>
<organism evidence="3 4">
    <name type="scientific">Spinacia oleracea</name>
    <name type="common">Spinach</name>
    <dbReference type="NCBI Taxonomy" id="3562"/>
    <lineage>
        <taxon>Eukaryota</taxon>
        <taxon>Viridiplantae</taxon>
        <taxon>Streptophyta</taxon>
        <taxon>Embryophyta</taxon>
        <taxon>Tracheophyta</taxon>
        <taxon>Spermatophyta</taxon>
        <taxon>Magnoliopsida</taxon>
        <taxon>eudicotyledons</taxon>
        <taxon>Gunneridae</taxon>
        <taxon>Pentapetalae</taxon>
        <taxon>Caryophyllales</taxon>
        <taxon>Chenopodiaceae</taxon>
        <taxon>Chenopodioideae</taxon>
        <taxon>Anserineae</taxon>
        <taxon>Spinacia</taxon>
    </lineage>
</organism>
<feature type="region of interest" description="Disordered" evidence="1">
    <location>
        <begin position="146"/>
        <end position="196"/>
    </location>
</feature>
<feature type="compositionally biased region" description="Basic and acidic residues" evidence="1">
    <location>
        <begin position="151"/>
        <end position="165"/>
    </location>
</feature>
<feature type="compositionally biased region" description="Basic and acidic residues" evidence="1">
    <location>
        <begin position="187"/>
        <end position="196"/>
    </location>
</feature>
<dbReference type="PANTHER" id="PTHR33223">
    <property type="entry name" value="CCHC-TYPE DOMAIN-CONTAINING PROTEIN"/>
    <property type="match status" value="1"/>
</dbReference>
<dbReference type="Gene3D" id="3.10.10.10">
    <property type="entry name" value="HIV Type 1 Reverse Transcriptase, subunit A, domain 1"/>
    <property type="match status" value="1"/>
</dbReference>
<dbReference type="PANTHER" id="PTHR33223:SF9">
    <property type="entry name" value="RETROTRANSPOSON GAG DOMAIN-CONTAINING PROTEIN"/>
    <property type="match status" value="1"/>
</dbReference>
<feature type="region of interest" description="Disordered" evidence="1">
    <location>
        <begin position="239"/>
        <end position="264"/>
    </location>
</feature>
<gene>
    <name evidence="4" type="primary">LOC130471612</name>
</gene>
<evidence type="ECO:0000259" key="2">
    <source>
        <dbReference type="Pfam" id="PF03732"/>
    </source>
</evidence>
<reference evidence="3" key="1">
    <citation type="journal article" date="2021" name="Nat. Commun.">
        <title>Genomic analyses provide insights into spinach domestication and the genetic basis of agronomic traits.</title>
        <authorList>
            <person name="Cai X."/>
            <person name="Sun X."/>
            <person name="Xu C."/>
            <person name="Sun H."/>
            <person name="Wang X."/>
            <person name="Ge C."/>
            <person name="Zhang Z."/>
            <person name="Wang Q."/>
            <person name="Fei Z."/>
            <person name="Jiao C."/>
            <person name="Wang Q."/>
        </authorList>
    </citation>
    <scope>NUCLEOTIDE SEQUENCE [LARGE SCALE GENOMIC DNA]</scope>
    <source>
        <strain evidence="3">cv. Varoflay</strain>
    </source>
</reference>
<dbReference type="SUPFAM" id="SSF56672">
    <property type="entry name" value="DNA/RNA polymerases"/>
    <property type="match status" value="1"/>
</dbReference>
<evidence type="ECO:0000313" key="4">
    <source>
        <dbReference type="RefSeq" id="XP_056697825.1"/>
    </source>
</evidence>
<feature type="domain" description="Retrotransposon gag" evidence="2">
    <location>
        <begin position="20"/>
        <end position="106"/>
    </location>
</feature>
<dbReference type="Proteomes" id="UP000813463">
    <property type="component" value="Chromosome 4"/>
</dbReference>
<dbReference type="RefSeq" id="XP_056697825.1">
    <property type="nucleotide sequence ID" value="XM_056841847.1"/>
</dbReference>
<name>A0ABM3RQD3_SPIOL</name>
<proteinExistence type="predicted"/>
<protein>
    <recommendedName>
        <fullName evidence="2">Retrotransposon gag domain-containing protein</fullName>
    </recommendedName>
</protein>
<accession>A0ABM3RQD3</accession>
<dbReference type="GeneID" id="130471612"/>